<dbReference type="PANTHER" id="PTHR35046:SF18">
    <property type="entry name" value="RNA-DIRECTED DNA POLYMERASE"/>
    <property type="match status" value="1"/>
</dbReference>
<dbReference type="PANTHER" id="PTHR35046">
    <property type="entry name" value="ZINC KNUCKLE (CCHC-TYPE) FAMILY PROTEIN"/>
    <property type="match status" value="1"/>
</dbReference>
<dbReference type="InterPro" id="IPR012337">
    <property type="entry name" value="RNaseH-like_sf"/>
</dbReference>
<accession>A0A392NQE4</accession>
<dbReference type="GO" id="GO:0003676">
    <property type="term" value="F:nucleic acid binding"/>
    <property type="evidence" value="ECO:0007669"/>
    <property type="project" value="InterPro"/>
</dbReference>
<sequence length="118" mass="13406">MSEDIVNFVKNRGVCQKNKPDLDASPGLLQPLPIPNQVWTYISMDFVEAHPYTAVDVAQVFLDNVFKLHGLPESITSDRDPIFLISFWNEFFKLQGVALNKSYAYHPQSDGHIEVVNK</sequence>
<feature type="domain" description="Integrase catalytic" evidence="1">
    <location>
        <begin position="53"/>
        <end position="118"/>
    </location>
</feature>
<name>A0A392NQE4_9FABA</name>
<dbReference type="InterPro" id="IPR036397">
    <property type="entry name" value="RNaseH_sf"/>
</dbReference>
<evidence type="ECO:0000313" key="3">
    <source>
        <dbReference type="Proteomes" id="UP000265520"/>
    </source>
</evidence>
<organism evidence="2 3">
    <name type="scientific">Trifolium medium</name>
    <dbReference type="NCBI Taxonomy" id="97028"/>
    <lineage>
        <taxon>Eukaryota</taxon>
        <taxon>Viridiplantae</taxon>
        <taxon>Streptophyta</taxon>
        <taxon>Embryophyta</taxon>
        <taxon>Tracheophyta</taxon>
        <taxon>Spermatophyta</taxon>
        <taxon>Magnoliopsida</taxon>
        <taxon>eudicotyledons</taxon>
        <taxon>Gunneridae</taxon>
        <taxon>Pentapetalae</taxon>
        <taxon>rosids</taxon>
        <taxon>fabids</taxon>
        <taxon>Fabales</taxon>
        <taxon>Fabaceae</taxon>
        <taxon>Papilionoideae</taxon>
        <taxon>50 kb inversion clade</taxon>
        <taxon>NPAAA clade</taxon>
        <taxon>Hologalegina</taxon>
        <taxon>IRL clade</taxon>
        <taxon>Trifolieae</taxon>
        <taxon>Trifolium</taxon>
    </lineage>
</organism>
<proteinExistence type="predicted"/>
<dbReference type="Gene3D" id="3.30.420.10">
    <property type="entry name" value="Ribonuclease H-like superfamily/Ribonuclease H"/>
    <property type="match status" value="1"/>
</dbReference>
<protein>
    <submittedName>
        <fullName evidence="2">Putative Ty-3/Gypsy retrotransposon polyprotein</fullName>
    </submittedName>
</protein>
<keyword evidence="3" id="KW-1185">Reference proteome</keyword>
<dbReference type="AlphaFoldDB" id="A0A392NQE4"/>
<dbReference type="SUPFAM" id="SSF53098">
    <property type="entry name" value="Ribonuclease H-like"/>
    <property type="match status" value="1"/>
</dbReference>
<evidence type="ECO:0000259" key="1">
    <source>
        <dbReference type="PROSITE" id="PS50994"/>
    </source>
</evidence>
<dbReference type="EMBL" id="LXQA010048097">
    <property type="protein sequence ID" value="MCI02098.1"/>
    <property type="molecule type" value="Genomic_DNA"/>
</dbReference>
<dbReference type="InterPro" id="IPR001584">
    <property type="entry name" value="Integrase_cat-core"/>
</dbReference>
<dbReference type="Proteomes" id="UP000265520">
    <property type="component" value="Unassembled WGS sequence"/>
</dbReference>
<dbReference type="GO" id="GO:0015074">
    <property type="term" value="P:DNA integration"/>
    <property type="evidence" value="ECO:0007669"/>
    <property type="project" value="InterPro"/>
</dbReference>
<comment type="caution">
    <text evidence="2">The sequence shown here is derived from an EMBL/GenBank/DDBJ whole genome shotgun (WGS) entry which is preliminary data.</text>
</comment>
<reference evidence="2 3" key="1">
    <citation type="journal article" date="2018" name="Front. Plant Sci.">
        <title>Red Clover (Trifolium pratense) and Zigzag Clover (T. medium) - A Picture of Genomic Similarities and Differences.</title>
        <authorList>
            <person name="Dluhosova J."/>
            <person name="Istvanek J."/>
            <person name="Nedelnik J."/>
            <person name="Repkova J."/>
        </authorList>
    </citation>
    <scope>NUCLEOTIDE SEQUENCE [LARGE SCALE GENOMIC DNA]</scope>
    <source>
        <strain evidence="3">cv. 10/8</strain>
        <tissue evidence="2">Leaf</tissue>
    </source>
</reference>
<evidence type="ECO:0000313" key="2">
    <source>
        <dbReference type="EMBL" id="MCI02098.1"/>
    </source>
</evidence>
<dbReference type="PROSITE" id="PS50994">
    <property type="entry name" value="INTEGRASE"/>
    <property type="match status" value="1"/>
</dbReference>